<evidence type="ECO:0000256" key="1">
    <source>
        <dbReference type="ARBA" id="ARBA00006303"/>
    </source>
</evidence>
<dbReference type="PANTHER" id="PTHR22594:SF5">
    <property type="entry name" value="ASPARTATE--TRNA LIGASE, MITOCHONDRIAL"/>
    <property type="match status" value="1"/>
</dbReference>
<keyword evidence="4" id="KW-0067">ATP-binding</keyword>
<reference evidence="9 10" key="1">
    <citation type="submission" date="2019-09" db="EMBL/GenBank/DDBJ databases">
        <title>The hologenome of the rock-dwelling lichen Lasallia pustulata.</title>
        <authorList>
            <person name="Greshake Tzovaras B."/>
            <person name="Segers F."/>
            <person name="Bicker A."/>
            <person name="Dal Grande F."/>
            <person name="Otte J."/>
            <person name="Hankeln T."/>
            <person name="Schmitt I."/>
            <person name="Ebersberger I."/>
        </authorList>
    </citation>
    <scope>NUCLEOTIDE SEQUENCE [LARGE SCALE GENOMIC DNA]</scope>
    <source>
        <strain evidence="9">A1-1</strain>
    </source>
</reference>
<dbReference type="Pfam" id="PF00152">
    <property type="entry name" value="tRNA-synt_2"/>
    <property type="match status" value="1"/>
</dbReference>
<evidence type="ECO:0000256" key="7">
    <source>
        <dbReference type="SAM" id="MobiDB-lite"/>
    </source>
</evidence>
<evidence type="ECO:0000256" key="5">
    <source>
        <dbReference type="ARBA" id="ARBA00022917"/>
    </source>
</evidence>
<evidence type="ECO:0000313" key="9">
    <source>
        <dbReference type="EMBL" id="KAA6410136.1"/>
    </source>
</evidence>
<name>A0A5M8PMM1_9LECA</name>
<keyword evidence="2" id="KW-0436">Ligase</keyword>
<evidence type="ECO:0000256" key="3">
    <source>
        <dbReference type="ARBA" id="ARBA00022741"/>
    </source>
</evidence>
<evidence type="ECO:0000313" key="10">
    <source>
        <dbReference type="Proteomes" id="UP000324767"/>
    </source>
</evidence>
<dbReference type="PANTHER" id="PTHR22594">
    <property type="entry name" value="ASPARTYL/LYSYL-TRNA SYNTHETASE"/>
    <property type="match status" value="1"/>
</dbReference>
<keyword evidence="5" id="KW-0648">Protein biosynthesis</keyword>
<dbReference type="InterPro" id="IPR006195">
    <property type="entry name" value="aa-tRNA-synth_II"/>
</dbReference>
<dbReference type="InterPro" id="IPR012340">
    <property type="entry name" value="NA-bd_OB-fold"/>
</dbReference>
<dbReference type="InterPro" id="IPR002312">
    <property type="entry name" value="Asp/Asn-tRNA-synth_IIb"/>
</dbReference>
<dbReference type="InterPro" id="IPR004115">
    <property type="entry name" value="GAD-like_sf"/>
</dbReference>
<dbReference type="Proteomes" id="UP000324767">
    <property type="component" value="Unassembled WGS sequence"/>
</dbReference>
<evidence type="ECO:0000256" key="4">
    <source>
        <dbReference type="ARBA" id="ARBA00022840"/>
    </source>
</evidence>
<dbReference type="PRINTS" id="PR01042">
    <property type="entry name" value="TRNASYNTHASP"/>
</dbReference>
<dbReference type="AlphaFoldDB" id="A0A5M8PMM1"/>
<dbReference type="Gene3D" id="2.40.50.140">
    <property type="entry name" value="Nucleic acid-binding proteins"/>
    <property type="match status" value="1"/>
</dbReference>
<dbReference type="SUPFAM" id="SSF55681">
    <property type="entry name" value="Class II aaRS and biotin synthetases"/>
    <property type="match status" value="1"/>
</dbReference>
<comment type="caution">
    <text evidence="9">The sequence shown here is derived from an EMBL/GenBank/DDBJ whole genome shotgun (WGS) entry which is preliminary data.</text>
</comment>
<evidence type="ECO:0000256" key="6">
    <source>
        <dbReference type="ARBA" id="ARBA00023146"/>
    </source>
</evidence>
<feature type="domain" description="Aminoacyl-transfer RNA synthetases class-II family profile" evidence="8">
    <location>
        <begin position="250"/>
        <end position="686"/>
    </location>
</feature>
<gene>
    <name evidence="9" type="ORF">FRX48_05556</name>
</gene>
<dbReference type="InterPro" id="IPR004364">
    <property type="entry name" value="Aa-tRNA-synt_II"/>
</dbReference>
<dbReference type="Gene3D" id="3.30.1360.30">
    <property type="entry name" value="GAD-like domain"/>
    <property type="match status" value="1"/>
</dbReference>
<dbReference type="Gene3D" id="3.30.930.10">
    <property type="entry name" value="Bira Bifunctional Protein, Domain 2"/>
    <property type="match status" value="1"/>
</dbReference>
<dbReference type="InterPro" id="IPR004524">
    <property type="entry name" value="Asp-tRNA-ligase_1"/>
</dbReference>
<sequence length="703" mass="78508">MRISSAARAIPSWERVQPSYVEISRFIRPCTNRSAAGQHQRKGPGCRLIRRPDYYSRRSLHQTTSIGQNSLQCVQRSEFLEKYKNTFQFPAATHEIKALSEPNFHNGESVILHGYLGTRADLSRNLCFVPLLDKELRYSVQIVSAAKSSTGEIRPAHGILKVLEPNTPVVVRGLLKPRVPPTSKGPGDVQKIKTVEIELRDVQSLNDFPKDIIVTPDTEFPLEQRHLQIRSDEELRGALAFRASAANTCRDELINKYGFLEVETPLLFKSTPEGAREFIVPTRRKGLAYALPQSPQQFKQILMASGIPKYFQLAKCFRDEGMRADRQPEFTQLDLEVSFATGDNVMNCIEGLILRLWKDLLQITLSSPFPRMAYQEAMKRYGSDKPDIRLGTLISKVDYLLPADLVQKISPLTDPIVEAIRFRIDDDYDPTETRSFISKFMESPEATTFNENPEGGPGIFIHDSRKPLQGLQPLGFEAAEAIDKLFGAREGDLVVLQAREKVPFSGGSTKLGDLRLALHKEAVKQGLMQPPTGFAPLWITDFPLFSPSKSSEPGQGGRAGLASTHHPFTSPKSSDDVDLLLSDPSKVVGEHYDLVINGVELGGGSRRIHDAKVQEFIMKDILKMSPERLTEFSHLLEVLRAGCPPHAGIALGFDRLITVMLGKESVRDVIAFPKSGKGEDALTRSPGMMSEEVLETYHLRLRE</sequence>
<organism evidence="9 10">
    <name type="scientific">Lasallia pustulata</name>
    <dbReference type="NCBI Taxonomy" id="136370"/>
    <lineage>
        <taxon>Eukaryota</taxon>
        <taxon>Fungi</taxon>
        <taxon>Dikarya</taxon>
        <taxon>Ascomycota</taxon>
        <taxon>Pezizomycotina</taxon>
        <taxon>Lecanoromycetes</taxon>
        <taxon>OSLEUM clade</taxon>
        <taxon>Umbilicariomycetidae</taxon>
        <taxon>Umbilicariales</taxon>
        <taxon>Umbilicariaceae</taxon>
        <taxon>Lasallia</taxon>
    </lineage>
</organism>
<evidence type="ECO:0000259" key="8">
    <source>
        <dbReference type="PROSITE" id="PS50862"/>
    </source>
</evidence>
<protein>
    <submittedName>
        <fullName evidence="9">Aspartyl-tRNA synthetase</fullName>
    </submittedName>
</protein>
<dbReference type="NCBIfam" id="TIGR00459">
    <property type="entry name" value="aspS_bact"/>
    <property type="match status" value="1"/>
</dbReference>
<accession>A0A5M8PMM1</accession>
<dbReference type="GO" id="GO:0005524">
    <property type="term" value="F:ATP binding"/>
    <property type="evidence" value="ECO:0007669"/>
    <property type="project" value="UniProtKB-KW"/>
</dbReference>
<dbReference type="HAMAP" id="MF_00044">
    <property type="entry name" value="Asp_tRNA_synth_type1"/>
    <property type="match status" value="1"/>
</dbReference>
<dbReference type="GO" id="GO:0005739">
    <property type="term" value="C:mitochondrion"/>
    <property type="evidence" value="ECO:0007669"/>
    <property type="project" value="TreeGrafter"/>
</dbReference>
<keyword evidence="6 9" id="KW-0030">Aminoacyl-tRNA synthetase</keyword>
<dbReference type="NCBIfam" id="NF001750">
    <property type="entry name" value="PRK00476.1"/>
    <property type="match status" value="1"/>
</dbReference>
<dbReference type="InterPro" id="IPR045864">
    <property type="entry name" value="aa-tRNA-synth_II/BPL/LPL"/>
</dbReference>
<proteinExistence type="inferred from homology"/>
<evidence type="ECO:0000256" key="2">
    <source>
        <dbReference type="ARBA" id="ARBA00022598"/>
    </source>
</evidence>
<dbReference type="EMBL" id="VXIT01000009">
    <property type="protein sequence ID" value="KAA6410136.1"/>
    <property type="molecule type" value="Genomic_DNA"/>
</dbReference>
<dbReference type="GO" id="GO:0006422">
    <property type="term" value="P:aspartyl-tRNA aminoacylation"/>
    <property type="evidence" value="ECO:0007669"/>
    <property type="project" value="TreeGrafter"/>
</dbReference>
<dbReference type="GO" id="GO:0004815">
    <property type="term" value="F:aspartate-tRNA ligase activity"/>
    <property type="evidence" value="ECO:0007669"/>
    <property type="project" value="TreeGrafter"/>
</dbReference>
<feature type="region of interest" description="Disordered" evidence="7">
    <location>
        <begin position="548"/>
        <end position="576"/>
    </location>
</feature>
<dbReference type="OrthoDB" id="439710at2759"/>
<keyword evidence="3" id="KW-0547">Nucleotide-binding</keyword>
<comment type="similarity">
    <text evidence="1">Belongs to the class-II aminoacyl-tRNA synthetase family. Type 1 subfamily.</text>
</comment>
<dbReference type="PROSITE" id="PS50862">
    <property type="entry name" value="AA_TRNA_LIGASE_II"/>
    <property type="match status" value="1"/>
</dbReference>